<dbReference type="InterPro" id="IPR045851">
    <property type="entry name" value="AMP-bd_C_sf"/>
</dbReference>
<organism evidence="3 4">
    <name type="scientific">Brachionus plicatilis</name>
    <name type="common">Marine rotifer</name>
    <name type="synonym">Brachionus muelleri</name>
    <dbReference type="NCBI Taxonomy" id="10195"/>
    <lineage>
        <taxon>Eukaryota</taxon>
        <taxon>Metazoa</taxon>
        <taxon>Spiralia</taxon>
        <taxon>Gnathifera</taxon>
        <taxon>Rotifera</taxon>
        <taxon>Eurotatoria</taxon>
        <taxon>Monogononta</taxon>
        <taxon>Pseudotrocha</taxon>
        <taxon>Ploima</taxon>
        <taxon>Brachionidae</taxon>
        <taxon>Brachionus</taxon>
    </lineage>
</organism>
<dbReference type="PANTHER" id="PTHR43347:SF3">
    <property type="entry name" value="ACYL-COA SYNTHETASE SHORT-CHAIN FAMILY MEMBER 3, MITOCHONDRIAL"/>
    <property type="match status" value="1"/>
</dbReference>
<proteinExistence type="predicted"/>
<evidence type="ECO:0000313" key="3">
    <source>
        <dbReference type="EMBL" id="RMZ93620.1"/>
    </source>
</evidence>
<dbReference type="SUPFAM" id="SSF56801">
    <property type="entry name" value="Acetyl-CoA synthetase-like"/>
    <property type="match status" value="1"/>
</dbReference>
<dbReference type="InterPro" id="IPR042099">
    <property type="entry name" value="ANL_N_sf"/>
</dbReference>
<dbReference type="Pfam" id="PF13193">
    <property type="entry name" value="AMP-binding_C"/>
    <property type="match status" value="1"/>
</dbReference>
<dbReference type="GO" id="GO:0050218">
    <property type="term" value="F:propionate-CoA ligase activity"/>
    <property type="evidence" value="ECO:0007669"/>
    <property type="project" value="TreeGrafter"/>
</dbReference>
<comment type="caution">
    <text evidence="3">The sequence shown here is derived from an EMBL/GenBank/DDBJ whole genome shotgun (WGS) entry which is preliminary data.</text>
</comment>
<dbReference type="EC" id="6.2.1.1" evidence="1"/>
<dbReference type="GO" id="GO:0003987">
    <property type="term" value="F:acetate-CoA ligase activity"/>
    <property type="evidence" value="ECO:0007669"/>
    <property type="project" value="UniProtKB-EC"/>
</dbReference>
<evidence type="ECO:0000313" key="4">
    <source>
        <dbReference type="Proteomes" id="UP000276133"/>
    </source>
</evidence>
<dbReference type="Gene3D" id="3.30.300.30">
    <property type="match status" value="1"/>
</dbReference>
<dbReference type="EMBL" id="REGN01013673">
    <property type="protein sequence ID" value="RMZ93620.1"/>
    <property type="molecule type" value="Genomic_DNA"/>
</dbReference>
<accession>A0A3M7P456</accession>
<sequence>MDWIREAIKKPVFDHWWQTETGHPITSICAGYMSEEEMKSVPNGVSGKAVPGYDIRILRDDGTEASSREMGRIVIKLPLPPGTMSTLWENDELFKNLYFKKYPGFYDTADVGFKCENGYLSIMSRADDVINVSGHRLSSSAIEEAILEHHELSECAVVELSDKLKGSVPFGFLKKETIILNLEKYNANYLFYIREFCSSKIMSPSATITFNQHSFFFIDIFFSYSLLLEYRETYVRSLSESLRTSLSERKESKYGHMNFFAILAKMNDNNN</sequence>
<evidence type="ECO:0000256" key="1">
    <source>
        <dbReference type="ARBA" id="ARBA00013275"/>
    </source>
</evidence>
<dbReference type="STRING" id="10195.A0A3M7P456"/>
<dbReference type="AlphaFoldDB" id="A0A3M7P456"/>
<keyword evidence="4" id="KW-1185">Reference proteome</keyword>
<gene>
    <name evidence="3" type="ORF">BpHYR1_015444</name>
</gene>
<evidence type="ECO:0000259" key="2">
    <source>
        <dbReference type="Pfam" id="PF13193"/>
    </source>
</evidence>
<dbReference type="PANTHER" id="PTHR43347">
    <property type="entry name" value="ACYL-COA SYNTHETASE"/>
    <property type="match status" value="1"/>
</dbReference>
<reference evidence="3 4" key="1">
    <citation type="journal article" date="2018" name="Sci. Rep.">
        <title>Genomic signatures of local adaptation to the degree of environmental predictability in rotifers.</title>
        <authorList>
            <person name="Franch-Gras L."/>
            <person name="Hahn C."/>
            <person name="Garcia-Roger E.M."/>
            <person name="Carmona M.J."/>
            <person name="Serra M."/>
            <person name="Gomez A."/>
        </authorList>
    </citation>
    <scope>NUCLEOTIDE SEQUENCE [LARGE SCALE GENOMIC DNA]</scope>
    <source>
        <strain evidence="3">HYR1</strain>
    </source>
</reference>
<dbReference type="GO" id="GO:0005759">
    <property type="term" value="C:mitochondrial matrix"/>
    <property type="evidence" value="ECO:0007669"/>
    <property type="project" value="TreeGrafter"/>
</dbReference>
<name>A0A3M7P456_BRAPC</name>
<dbReference type="Proteomes" id="UP000276133">
    <property type="component" value="Unassembled WGS sequence"/>
</dbReference>
<feature type="domain" description="AMP-binding enzyme C-terminal" evidence="2">
    <location>
        <begin position="142"/>
        <end position="174"/>
    </location>
</feature>
<dbReference type="OrthoDB" id="10253869at2759"/>
<dbReference type="InterPro" id="IPR025110">
    <property type="entry name" value="AMP-bd_C"/>
</dbReference>
<dbReference type="Gene3D" id="3.40.50.12780">
    <property type="entry name" value="N-terminal domain of ligase-like"/>
    <property type="match status" value="1"/>
</dbReference>
<protein>
    <recommendedName>
        <fullName evidence="1">acetate--CoA ligase</fullName>
        <ecNumber evidence="1">6.2.1.1</ecNumber>
    </recommendedName>
</protein>